<dbReference type="InterPro" id="IPR037151">
    <property type="entry name" value="AlkB-like_sf"/>
</dbReference>
<dbReference type="AlphaFoldDB" id="A0A0G4GPS2"/>
<sequence>MSDTPFLSRLAGAEQKAGVYLLRSFLSKPEADELFVSLNDDRIFPWDRSPVLYGGKLSQHAYQFDRSQRQAAKWPGLGKLDALCERIEQHMDGKISFVFCNRFADSSHALPWHTDTYGEHIIVLSLGHGRKVQFRDLKTKSEVVDVLPKAGDLYFMPLGVNDTHEHRVCEAASEGEGTRLSFVFFFKAPKYAKAFSIGTKDKVKGFFEGLFARG</sequence>
<name>A0A0G4GPS2_9ALVE</name>
<comment type="similarity">
    <text evidence="1">Belongs to the iron/ascorbate-dependent oxidoreductase family.</text>
</comment>
<organism evidence="3">
    <name type="scientific">Chromera velia CCMP2878</name>
    <dbReference type="NCBI Taxonomy" id="1169474"/>
    <lineage>
        <taxon>Eukaryota</taxon>
        <taxon>Sar</taxon>
        <taxon>Alveolata</taxon>
        <taxon>Colpodellida</taxon>
        <taxon>Chromeraceae</taxon>
        <taxon>Chromera</taxon>
    </lineage>
</organism>
<feature type="domain" description="Fe2OG dioxygenase" evidence="2">
    <location>
        <begin position="94"/>
        <end position="189"/>
    </location>
</feature>
<evidence type="ECO:0000256" key="1">
    <source>
        <dbReference type="RuleBase" id="RU003682"/>
    </source>
</evidence>
<protein>
    <recommendedName>
        <fullName evidence="2">Fe2OG dioxygenase domain-containing protein</fullName>
    </recommendedName>
</protein>
<evidence type="ECO:0000313" key="3">
    <source>
        <dbReference type="EMBL" id="CEM32367.1"/>
    </source>
</evidence>
<gene>
    <name evidence="3" type="ORF">Cvel_5017</name>
</gene>
<keyword evidence="1" id="KW-0560">Oxidoreductase</keyword>
<dbReference type="VEuPathDB" id="CryptoDB:Cvel_5017"/>
<dbReference type="EMBL" id="CDMZ01001424">
    <property type="protein sequence ID" value="CEM32367.1"/>
    <property type="molecule type" value="Genomic_DNA"/>
</dbReference>
<dbReference type="PROSITE" id="PS51471">
    <property type="entry name" value="FE2OG_OXY"/>
    <property type="match status" value="1"/>
</dbReference>
<accession>A0A0G4GPS2</accession>
<dbReference type="GO" id="GO:0016491">
    <property type="term" value="F:oxidoreductase activity"/>
    <property type="evidence" value="ECO:0007669"/>
    <property type="project" value="UniProtKB-KW"/>
</dbReference>
<reference evidence="3" key="1">
    <citation type="submission" date="2014-11" db="EMBL/GenBank/DDBJ databases">
        <authorList>
            <person name="Otto D Thomas"/>
            <person name="Naeem Raeece"/>
        </authorList>
    </citation>
    <scope>NUCLEOTIDE SEQUENCE</scope>
</reference>
<proteinExistence type="inferred from homology"/>
<dbReference type="SUPFAM" id="SSF51197">
    <property type="entry name" value="Clavaminate synthase-like"/>
    <property type="match status" value="1"/>
</dbReference>
<evidence type="ECO:0000259" key="2">
    <source>
        <dbReference type="PROSITE" id="PS51471"/>
    </source>
</evidence>
<dbReference type="GO" id="GO:0046872">
    <property type="term" value="F:metal ion binding"/>
    <property type="evidence" value="ECO:0007669"/>
    <property type="project" value="UniProtKB-KW"/>
</dbReference>
<dbReference type="Gene3D" id="2.60.120.590">
    <property type="entry name" value="Alpha-ketoglutarate-dependent dioxygenase AlkB-like"/>
    <property type="match status" value="1"/>
</dbReference>
<dbReference type="InterPro" id="IPR005123">
    <property type="entry name" value="Oxoglu/Fe-dep_dioxygenase_dom"/>
</dbReference>
<keyword evidence="1" id="KW-0479">Metal-binding</keyword>
<keyword evidence="1" id="KW-0408">Iron</keyword>